<evidence type="ECO:0000256" key="5">
    <source>
        <dbReference type="ARBA" id="ARBA00022840"/>
    </source>
</evidence>
<feature type="transmembrane region" description="Helical" evidence="8">
    <location>
        <begin position="942"/>
        <end position="963"/>
    </location>
</feature>
<feature type="chain" id="PRO_5003038741" evidence="9">
    <location>
        <begin position="22"/>
        <end position="1666"/>
    </location>
</feature>
<accession>D2VPU9</accession>
<dbReference type="InterPro" id="IPR003593">
    <property type="entry name" value="AAA+_ATPase"/>
</dbReference>
<reference evidence="11 12" key="1">
    <citation type="journal article" date="2010" name="Cell">
        <title>The genome of Naegleria gruberi illuminates early eukaryotic versatility.</title>
        <authorList>
            <person name="Fritz-Laylin L.K."/>
            <person name="Prochnik S.E."/>
            <person name="Ginger M.L."/>
            <person name="Dacks J.B."/>
            <person name="Carpenter M.L."/>
            <person name="Field M.C."/>
            <person name="Kuo A."/>
            <person name="Paredez A."/>
            <person name="Chapman J."/>
            <person name="Pham J."/>
            <person name="Shu S."/>
            <person name="Neupane R."/>
            <person name="Cipriano M."/>
            <person name="Mancuso J."/>
            <person name="Tu H."/>
            <person name="Salamov A."/>
            <person name="Lindquist E."/>
            <person name="Shapiro H."/>
            <person name="Lucas S."/>
            <person name="Grigoriev I.V."/>
            <person name="Cande W.Z."/>
            <person name="Fulton C."/>
            <person name="Rokhsar D.S."/>
            <person name="Dawson S.C."/>
        </authorList>
    </citation>
    <scope>NUCLEOTIDE SEQUENCE [LARGE SCALE GENOMIC DNA]</scope>
    <source>
        <strain evidence="11 12">NEG-M</strain>
    </source>
</reference>
<feature type="transmembrane region" description="Helical" evidence="8">
    <location>
        <begin position="1356"/>
        <end position="1378"/>
    </location>
</feature>
<dbReference type="GO" id="GO:0016020">
    <property type="term" value="C:membrane"/>
    <property type="evidence" value="ECO:0007669"/>
    <property type="project" value="UniProtKB-SubCell"/>
</dbReference>
<evidence type="ECO:0000259" key="10">
    <source>
        <dbReference type="PROSITE" id="PS50893"/>
    </source>
</evidence>
<keyword evidence="6 8" id="KW-1133">Transmembrane helix</keyword>
<feature type="domain" description="ABC transporter" evidence="10">
    <location>
        <begin position="1023"/>
        <end position="1264"/>
    </location>
</feature>
<dbReference type="CDD" id="cd03213">
    <property type="entry name" value="ABCG_EPDR"/>
    <property type="match status" value="1"/>
</dbReference>
<dbReference type="RefSeq" id="XP_002673932.1">
    <property type="nucleotide sequence ID" value="XM_002673886.1"/>
</dbReference>
<organism evidence="12">
    <name type="scientific">Naegleria gruberi</name>
    <name type="common">Amoeba</name>
    <dbReference type="NCBI Taxonomy" id="5762"/>
    <lineage>
        <taxon>Eukaryota</taxon>
        <taxon>Discoba</taxon>
        <taxon>Heterolobosea</taxon>
        <taxon>Tetramitia</taxon>
        <taxon>Eutetramitia</taxon>
        <taxon>Vahlkampfiidae</taxon>
        <taxon>Naegleria</taxon>
    </lineage>
</organism>
<dbReference type="Gene3D" id="3.40.50.300">
    <property type="entry name" value="P-loop containing nucleotide triphosphate hydrolases"/>
    <property type="match status" value="1"/>
</dbReference>
<proteinExistence type="predicted"/>
<dbReference type="OrthoDB" id="439917at2759"/>
<dbReference type="InterPro" id="IPR003439">
    <property type="entry name" value="ABC_transporter-like_ATP-bd"/>
</dbReference>
<dbReference type="InterPro" id="IPR017871">
    <property type="entry name" value="ABC_transporter-like_CS"/>
</dbReference>
<keyword evidence="7 8" id="KW-0472">Membrane</keyword>
<dbReference type="EMBL" id="GG738887">
    <property type="protein sequence ID" value="EFC41188.1"/>
    <property type="molecule type" value="Genomic_DNA"/>
</dbReference>
<dbReference type="Pfam" id="PF00005">
    <property type="entry name" value="ABC_tran"/>
    <property type="match status" value="1"/>
</dbReference>
<dbReference type="GeneID" id="8854970"/>
<evidence type="ECO:0000256" key="3">
    <source>
        <dbReference type="ARBA" id="ARBA00022692"/>
    </source>
</evidence>
<dbReference type="GO" id="GO:0016887">
    <property type="term" value="F:ATP hydrolysis activity"/>
    <property type="evidence" value="ECO:0007669"/>
    <property type="project" value="InterPro"/>
</dbReference>
<dbReference type="SMART" id="SM00382">
    <property type="entry name" value="AAA"/>
    <property type="match status" value="1"/>
</dbReference>
<dbReference type="PANTHER" id="PTHR48041:SF91">
    <property type="entry name" value="ABC TRANSPORTER G FAMILY MEMBER 28"/>
    <property type="match status" value="1"/>
</dbReference>
<evidence type="ECO:0000256" key="6">
    <source>
        <dbReference type="ARBA" id="ARBA00022989"/>
    </source>
</evidence>
<keyword evidence="5" id="KW-0067">ATP-binding</keyword>
<keyword evidence="12" id="KW-1185">Reference proteome</keyword>
<feature type="transmembrane region" description="Helical" evidence="8">
    <location>
        <begin position="1464"/>
        <end position="1482"/>
    </location>
</feature>
<dbReference type="Pfam" id="PF19055">
    <property type="entry name" value="ABC2_membrane_7"/>
    <property type="match status" value="2"/>
</dbReference>
<gene>
    <name evidence="11" type="ORF">NAEGRDRAFT_70994</name>
</gene>
<dbReference type="GO" id="GO:0140359">
    <property type="term" value="F:ABC-type transporter activity"/>
    <property type="evidence" value="ECO:0007669"/>
    <property type="project" value="InterPro"/>
</dbReference>
<feature type="transmembrane region" description="Helical" evidence="8">
    <location>
        <begin position="1595"/>
        <end position="1616"/>
    </location>
</feature>
<evidence type="ECO:0000256" key="7">
    <source>
        <dbReference type="ARBA" id="ARBA00023136"/>
    </source>
</evidence>
<feature type="transmembrane region" description="Helical" evidence="8">
    <location>
        <begin position="1491"/>
        <end position="1511"/>
    </location>
</feature>
<evidence type="ECO:0000313" key="12">
    <source>
        <dbReference type="Proteomes" id="UP000006671"/>
    </source>
</evidence>
<dbReference type="Proteomes" id="UP000006671">
    <property type="component" value="Unassembled WGS sequence"/>
</dbReference>
<dbReference type="PANTHER" id="PTHR48041">
    <property type="entry name" value="ABC TRANSPORTER G FAMILY MEMBER 28"/>
    <property type="match status" value="1"/>
</dbReference>
<dbReference type="SMART" id="SM01411">
    <property type="entry name" value="Ephrin_rec_like"/>
    <property type="match status" value="3"/>
</dbReference>
<dbReference type="eggNOG" id="KOG0061">
    <property type="taxonomic scope" value="Eukaryota"/>
</dbReference>
<keyword evidence="4" id="KW-0547">Nucleotide-binding</keyword>
<evidence type="ECO:0000256" key="9">
    <source>
        <dbReference type="SAM" id="SignalP"/>
    </source>
</evidence>
<evidence type="ECO:0000256" key="2">
    <source>
        <dbReference type="ARBA" id="ARBA00022448"/>
    </source>
</evidence>
<dbReference type="InParanoid" id="D2VPU9"/>
<keyword evidence="2" id="KW-0813">Transport</keyword>
<dbReference type="PROSITE" id="PS50893">
    <property type="entry name" value="ABC_TRANSPORTER_2"/>
    <property type="match status" value="1"/>
</dbReference>
<dbReference type="PROSITE" id="PS00211">
    <property type="entry name" value="ABC_TRANSPORTER_1"/>
    <property type="match status" value="1"/>
</dbReference>
<keyword evidence="3 8" id="KW-0812">Transmembrane</keyword>
<dbReference type="InterPro" id="IPR027417">
    <property type="entry name" value="P-loop_NTPase"/>
</dbReference>
<evidence type="ECO:0000256" key="8">
    <source>
        <dbReference type="SAM" id="Phobius"/>
    </source>
</evidence>
<keyword evidence="9" id="KW-0732">Signal</keyword>
<feature type="signal peptide" evidence="9">
    <location>
        <begin position="1"/>
        <end position="21"/>
    </location>
</feature>
<comment type="subcellular location">
    <subcellularLocation>
        <location evidence="1">Membrane</location>
        <topology evidence="1">Multi-pass membrane protein</topology>
    </subcellularLocation>
</comment>
<dbReference type="SUPFAM" id="SSF52540">
    <property type="entry name" value="P-loop containing nucleoside triphosphate hydrolases"/>
    <property type="match status" value="1"/>
</dbReference>
<dbReference type="GO" id="GO:0005524">
    <property type="term" value="F:ATP binding"/>
    <property type="evidence" value="ECO:0007669"/>
    <property type="project" value="UniProtKB-KW"/>
</dbReference>
<dbReference type="VEuPathDB" id="AmoebaDB:NAEGRDRAFT_70994"/>
<protein>
    <submittedName>
        <fullName evidence="11">Predicted protein</fullName>
    </submittedName>
</protein>
<evidence type="ECO:0000256" key="4">
    <source>
        <dbReference type="ARBA" id="ARBA00022741"/>
    </source>
</evidence>
<dbReference type="FunFam" id="3.40.50.300:FF:000367">
    <property type="entry name" value="ABC transporter G family member 24"/>
    <property type="match status" value="1"/>
</dbReference>
<evidence type="ECO:0000313" key="11">
    <source>
        <dbReference type="EMBL" id="EFC41188.1"/>
    </source>
</evidence>
<sequence length="1666" mass="188358">MNMRILLFLLLLALLSPSISSTSSSSSSSTLLNRMCSSDDRAPSFNQRDLCSASNNSMITPSWCTRHNPFSSVPYLFSDNNFPSWLNVEDGAICNTANPYVFSFINGTIRYSAPYALDGNAQVLPSSSSSSLSYSAMISPRDKCRFISKINTIEFSGEFGFNSSTTIEAKRYLVLGLVSGQIILMNFNKDDEIYLLGNTEDKTNIRTLETLTNGTDLYVSTVSFGNSVSLFYGNSSNIASIQRCGNILQFESRNQFPPDVKLITHDGKIYASLIVYNSTEMCYFIYFYQLDGCSFTKQFQYKVKEKWESNLKFKISTQVGGFDNVLTTNNFVYSRTILQFSTRKHVKIIEMTTQDIEMDLSTNDNSTFYVATDEEEITASTIAYEYIRRIDFTKSSCAKIYANPAQGANLILSLKRRNSNYLKARNLLEFGNYPFYRYSNRTYNNPVGRTVECNVADGTFYDALTQSCTHAFEVENVIGDISIGEEIQELSSRFHDAPLNYSQYFEVDLTEKLDTKDICNNIAQFPALASLCEENLNQTECAFDAFTMFGNKFLPKILADFWVNQIYISKTGKEVLVYGLQQEMCSLNGLYMDNYNTISLMGESTYMDITRNAQHMFVTVSRERWELQSLTRFYNICKQLEVDPEDPFLKPFAEQCKANTPSPVTLNQFGQYTSSCFSGMSCPSLKHVEIDIIPEGFYTTRPNVVKECEEKYFCLQGVRQPCPIGFYCPNKGMTKPLPCKFSTSHNLHKRGLSWEEPKGSDTCYSQANSLPQPCLNGTLCITPYFPPIPISPGLYLEGNKIKECQLGDYCNLGRYIGENQNSSILACPENTYCEEPSTMEPSLCIPDEKLSLYCPPGTTFRRPCNKGFYCPKPSVEVPCKLTQYCEEGSYIPETCPAGYYCPSPSEKLICPKGFYCVVGSVYPTNCPTFSICPEGTKAYEDYALGVLIDILIIMGVILTFKIYSWTSNCYIRYKAKKLKNQQDLELLTIDENDAEYIVVEQKTQKLTLSQCMQGLYKDIGVEISFEDLSVDLKTSNRRILHNLNGKFGAGRLTCIMGPSGSGKTTLLSAISGKASYANISGSIRINGEISSMKKFKNICAFVQQEDCMHRELTVEECIYFSARTRLASQVSQKTVESIVNGVIQILDLENVRHSVIGDENKRGISGGQRKRVSIAMELVACPYVLFLDEPTSSLDAYSSFEVSKAMKDIASSGITVVAVLHQPRFEIFEMFDDVVLLGNGGRIVYMGPSSDALPYFEEKLNLEPPPRVNPSDFFLDAIYDPKLAYESQKKINGKQVQQYTCKEMFDVWENNYKKLDEFNGTDFSKLVMEEKAKSQNPLIHFYMNINRSFLLKIRNIFGFFMDCLLVYVAGLALGLTFLKDAYVGPLPEDMIDSCPAAMRKICEYPLNNPIINMASTIPLALGLCAGMSSLTTFGSRQEQLIFKKERESGLSVLAYFSSKMLEQLPNILLGPIVFLSIFFSLYSPRATFGEYYLVLFLMHFTTFGLGSLVSVVVPLDLIQLATAVSILVSQLVSGSKPTLPQMKKIIPPLFWISCISYIRYAQEALYLIEIKYYKDIFDISSSLEMFDYHLEDLDYCIFMIPVFGIVFRLLTLIVLYQKSDDSLWNTCLMFISYYSNFDHFKTGMVSMWRRIQMVMIWKGHEKEGLL</sequence>
<dbReference type="InterPro" id="IPR043926">
    <property type="entry name" value="ABCG_dom"/>
</dbReference>
<name>D2VPU9_NAEGR</name>
<dbReference type="InterPro" id="IPR050352">
    <property type="entry name" value="ABCG_transporters"/>
</dbReference>
<dbReference type="KEGG" id="ngr:NAEGRDRAFT_70994"/>
<evidence type="ECO:0000256" key="1">
    <source>
        <dbReference type="ARBA" id="ARBA00004141"/>
    </source>
</evidence>